<proteinExistence type="predicted"/>
<gene>
    <name evidence="1" type="ORF">LCPAC401_01870</name>
</gene>
<accession>A0A481ZBU7</accession>
<dbReference type="EMBL" id="MK500578">
    <property type="protein sequence ID" value="QBK92549.1"/>
    <property type="molecule type" value="Genomic_DNA"/>
</dbReference>
<name>A0A481ZBU7_9VIRU</name>
<reference evidence="1" key="1">
    <citation type="journal article" date="2019" name="MBio">
        <title>Virus Genomes from Deep Sea Sediments Expand the Ocean Megavirome and Support Independent Origins of Viral Gigantism.</title>
        <authorList>
            <person name="Backstrom D."/>
            <person name="Yutin N."/>
            <person name="Jorgensen S.L."/>
            <person name="Dharamshi J."/>
            <person name="Homa F."/>
            <person name="Zaremba-Niedwiedzka K."/>
            <person name="Spang A."/>
            <person name="Wolf Y.I."/>
            <person name="Koonin E.V."/>
            <person name="Ettema T.J."/>
        </authorList>
    </citation>
    <scope>NUCLEOTIDE SEQUENCE</scope>
</reference>
<sequence>MEAKSPEDIDQVNIEIWDNYLAERISNKYFDEKTLFYLKIYSLRTDSYANSALRYGTYPLQNLIRHFIEYTKDGFKWYSHFTNERIIPGHEEITKRCQELEHPMEIYRGHPPDFVTFGYFLGTIRDLIFGMYQIMDDIAIDMDSPGYLMQVYRGINIPKGTKLRLNLEGFSSSSASFFTAVQFSASSYGTEEILDISKKDIYIFDIEIPEKTRIVPMNICTIQDENEMIIVSQGTLVEIERMEETIEYWNFLYDGRKKTKTLPYTRIVCKLEIEEEYPPLGPFIINPNPTRSVFEEYLIKEELDNPF</sequence>
<protein>
    <submittedName>
        <fullName evidence="1">Uncharacterized protein</fullName>
    </submittedName>
</protein>
<evidence type="ECO:0000313" key="1">
    <source>
        <dbReference type="EMBL" id="QBK92549.1"/>
    </source>
</evidence>
<organism evidence="1">
    <name type="scientific">Pithovirus LCPAC401</name>
    <dbReference type="NCBI Taxonomy" id="2506595"/>
    <lineage>
        <taxon>Viruses</taxon>
        <taxon>Pithoviruses</taxon>
    </lineage>
</organism>